<proteinExistence type="predicted"/>
<dbReference type="HOGENOM" id="CLU_046693_2_1_10"/>
<dbReference type="PANTHER" id="PTHR40396:SF1">
    <property type="entry name" value="ATPASE AAA-TYPE CORE DOMAIN-CONTAINING PROTEIN"/>
    <property type="match status" value="1"/>
</dbReference>
<dbReference type="eggNOG" id="COG1106">
    <property type="taxonomic scope" value="Bacteria"/>
</dbReference>
<dbReference type="Gene3D" id="3.40.50.300">
    <property type="entry name" value="P-loop containing nucleotide triphosphate hydrolases"/>
    <property type="match status" value="1"/>
</dbReference>
<dbReference type="GO" id="GO:0005524">
    <property type="term" value="F:ATP binding"/>
    <property type="evidence" value="ECO:0007669"/>
    <property type="project" value="InterPro"/>
</dbReference>
<dbReference type="Pfam" id="PF13304">
    <property type="entry name" value="AAA_21"/>
    <property type="match status" value="2"/>
</dbReference>
<evidence type="ECO:0000259" key="1">
    <source>
        <dbReference type="Pfam" id="PF13304"/>
    </source>
</evidence>
<evidence type="ECO:0000313" key="2">
    <source>
        <dbReference type="EMBL" id="EFS97175.1"/>
    </source>
</evidence>
<protein>
    <recommendedName>
        <fullName evidence="1">ATPase AAA-type core domain-containing protein</fullName>
    </recommendedName>
</protein>
<dbReference type="GO" id="GO:0016887">
    <property type="term" value="F:ATP hydrolysis activity"/>
    <property type="evidence" value="ECO:0007669"/>
    <property type="project" value="InterPro"/>
</dbReference>
<dbReference type="SUPFAM" id="SSF52540">
    <property type="entry name" value="P-loop containing nucleoside triphosphate hydrolases"/>
    <property type="match status" value="1"/>
</dbReference>
<dbReference type="InterPro" id="IPR003959">
    <property type="entry name" value="ATPase_AAA_core"/>
</dbReference>
<dbReference type="EMBL" id="AEOH01000040">
    <property type="protein sequence ID" value="EFS97175.1"/>
    <property type="molecule type" value="Genomic_DNA"/>
</dbReference>
<dbReference type="PANTHER" id="PTHR40396">
    <property type="entry name" value="ATPASE-LIKE PROTEIN"/>
    <property type="match status" value="1"/>
</dbReference>
<dbReference type="AlphaFoldDB" id="E4MSZ5"/>
<feature type="domain" description="ATPase AAA-type core" evidence="1">
    <location>
        <begin position="253"/>
        <end position="387"/>
    </location>
</feature>
<reference evidence="2 3" key="1">
    <citation type="submission" date="2010-10" db="EMBL/GenBank/DDBJ databases">
        <authorList>
            <person name="Muzny D."/>
            <person name="Qin X."/>
            <person name="Deng J."/>
            <person name="Jiang H."/>
            <person name="Liu Y."/>
            <person name="Qu J."/>
            <person name="Song X.-Z."/>
            <person name="Zhang L."/>
            <person name="Thornton R."/>
            <person name="Coyle M."/>
            <person name="Francisco L."/>
            <person name="Jackson L."/>
            <person name="Javaid M."/>
            <person name="Korchina V."/>
            <person name="Kovar C."/>
            <person name="Mata R."/>
            <person name="Mathew T."/>
            <person name="Ngo R."/>
            <person name="Nguyen L."/>
            <person name="Nguyen N."/>
            <person name="Okwuonu G."/>
            <person name="Ongeri F."/>
            <person name="Pham C."/>
            <person name="Simmons D."/>
            <person name="Wilczek-Boney K."/>
            <person name="Hale W."/>
            <person name="Jakkamsetti A."/>
            <person name="Pham P."/>
            <person name="Ruth R."/>
            <person name="San Lucas F."/>
            <person name="Warren J."/>
            <person name="Zhang J."/>
            <person name="Zhao Z."/>
            <person name="Zhou C."/>
            <person name="Zhu D."/>
            <person name="Lee S."/>
            <person name="Bess C."/>
            <person name="Blankenburg K."/>
            <person name="Forbes L."/>
            <person name="Fu Q."/>
            <person name="Gubbala S."/>
            <person name="Hirani K."/>
            <person name="Jayaseelan J.C."/>
            <person name="Lara F."/>
            <person name="Munidasa M."/>
            <person name="Palculict T."/>
            <person name="Patil S."/>
            <person name="Pu L.-L."/>
            <person name="Saada N."/>
            <person name="Tang L."/>
            <person name="Weissenberger G."/>
            <person name="Zhu Y."/>
            <person name="Hemphill L."/>
            <person name="Shang Y."/>
            <person name="Youmans B."/>
            <person name="Ayvaz T."/>
            <person name="Ross M."/>
            <person name="Santibanez J."/>
            <person name="Aqrawi P."/>
            <person name="Gross S."/>
            <person name="Joshi V."/>
            <person name="Fowler G."/>
            <person name="Nazareth L."/>
            <person name="Reid J."/>
            <person name="Worley K."/>
            <person name="Petrosino J."/>
            <person name="Highlander S."/>
            <person name="Gibbs R."/>
        </authorList>
    </citation>
    <scope>NUCLEOTIDE SEQUENCE [LARGE SCALE GENOMIC DNA]</scope>
    <source>
        <strain evidence="2 3">F0287</strain>
    </source>
</reference>
<comment type="caution">
    <text evidence="2">The sequence shown here is derived from an EMBL/GenBank/DDBJ whole genome shotgun (WGS) entry which is preliminary data.</text>
</comment>
<feature type="domain" description="ATPase AAA-type core" evidence="1">
    <location>
        <begin position="44"/>
        <end position="140"/>
    </location>
</feature>
<dbReference type="Proteomes" id="UP000005391">
    <property type="component" value="Unassembled WGS sequence"/>
</dbReference>
<accession>E4MSZ5</accession>
<sequence>MLIRFQIKNLFSFEEETEFNLLTNDSELLPHHKKHANGVDFLRMTAIYGANASGKSNFVKAIALLQESVKRGKIIDNPNDCKFKLSEEALAKPISLGIELLSNSKMYYYTLTFEHNQILNEALIETFKEGEDRIVFERTLVEGTQKIPFIGGNVKDEKERMFLELLSEKLLGKDELLLTFLAQKYPNEYSDIDNVFGWFSNILIVLFPSFKVNGMVHSFDANTEIRDFINTFIPNLSTGIEKIQIKTDRIEKTFPDLNEEKKRELIDRLKKESDKGIAFYDEYTREEVAIVLNEDDTLNTKRLFMEHLSKDGYKVHFPLRLESDGTKRLLEYAPLISDVINNEAVYIVDEIERSIHPMMIKELIKKISSDTTAQGQLIFTTHESCLLDQEILRPDEIWFTQKDMGGATQMYSLSDFNISNTATVENDYLNGRYGGIPFLSNLKELNWHTNEIIPNQK</sequence>
<dbReference type="RefSeq" id="WP_002673996.1">
    <property type="nucleotide sequence ID" value="NZ_GL573160.1"/>
</dbReference>
<organism evidence="2 3">
    <name type="scientific">Capnocytophaga ochracea F0287</name>
    <dbReference type="NCBI Taxonomy" id="873517"/>
    <lineage>
        <taxon>Bacteria</taxon>
        <taxon>Pseudomonadati</taxon>
        <taxon>Bacteroidota</taxon>
        <taxon>Flavobacteriia</taxon>
        <taxon>Flavobacteriales</taxon>
        <taxon>Flavobacteriaceae</taxon>
        <taxon>Capnocytophaga</taxon>
    </lineage>
</organism>
<dbReference type="InterPro" id="IPR027417">
    <property type="entry name" value="P-loop_NTPase"/>
</dbReference>
<evidence type="ECO:0000313" key="3">
    <source>
        <dbReference type="Proteomes" id="UP000005391"/>
    </source>
</evidence>
<name>E4MSZ5_CAPOC</name>
<gene>
    <name evidence="2" type="ORF">HMPREF1977_1505</name>
</gene>